<dbReference type="PROSITE" id="PS50089">
    <property type="entry name" value="ZF_RING_2"/>
    <property type="match status" value="1"/>
</dbReference>
<keyword evidence="1" id="KW-0862">Zinc</keyword>
<evidence type="ECO:0000259" key="3">
    <source>
        <dbReference type="PROSITE" id="PS50089"/>
    </source>
</evidence>
<keyword evidence="2" id="KW-1133">Transmembrane helix</keyword>
<protein>
    <recommendedName>
        <fullName evidence="3">RING-type domain-containing protein</fullName>
    </recommendedName>
</protein>
<proteinExistence type="predicted"/>
<dbReference type="Proteomes" id="UP001189429">
    <property type="component" value="Unassembled WGS sequence"/>
</dbReference>
<keyword evidence="5" id="KW-1185">Reference proteome</keyword>
<dbReference type="InterPro" id="IPR001841">
    <property type="entry name" value="Znf_RING"/>
</dbReference>
<feature type="transmembrane region" description="Helical" evidence="2">
    <location>
        <begin position="55"/>
        <end position="72"/>
    </location>
</feature>
<comment type="caution">
    <text evidence="4">The sequence shown here is derived from an EMBL/GenBank/DDBJ whole genome shotgun (WGS) entry which is preliminary data.</text>
</comment>
<feature type="transmembrane region" description="Helical" evidence="2">
    <location>
        <begin position="27"/>
        <end position="49"/>
    </location>
</feature>
<dbReference type="SUPFAM" id="SSF57850">
    <property type="entry name" value="RING/U-box"/>
    <property type="match status" value="1"/>
</dbReference>
<sequence length="296" mass="31724">MPVLSAGHPFRPAGPALRLPSFCKQMALIELFASGFFATWCGLTLVQILTCDAGLWTFLSVLAVAKTIRLGIATAAVRMSQHLEQPVRQWQAVIVLAVSGAVLPAQMSAMATICWRLFQGCPAAAAASDTSAMGVADVCFLMVTALTDLVLSFLWSQSVNVPPRPPKPQVTSFVVRDVELECRDSVCVICLDELTPGCLAGRLPCDHVFHDQCCRTWLEVGHRQARCPMLCPFVPSSPNGHGPSVVGSPTTVRTIDLESNERPLELVHPATDEALPSRCAEVQSTSHAAIPVAEAV</sequence>
<reference evidence="4" key="1">
    <citation type="submission" date="2023-10" db="EMBL/GenBank/DDBJ databases">
        <authorList>
            <person name="Chen Y."/>
            <person name="Shah S."/>
            <person name="Dougan E. K."/>
            <person name="Thang M."/>
            <person name="Chan C."/>
        </authorList>
    </citation>
    <scope>NUCLEOTIDE SEQUENCE [LARGE SCALE GENOMIC DNA]</scope>
</reference>
<evidence type="ECO:0000256" key="2">
    <source>
        <dbReference type="SAM" id="Phobius"/>
    </source>
</evidence>
<feature type="transmembrane region" description="Helical" evidence="2">
    <location>
        <begin position="93"/>
        <end position="118"/>
    </location>
</feature>
<organism evidence="4 5">
    <name type="scientific">Prorocentrum cordatum</name>
    <dbReference type="NCBI Taxonomy" id="2364126"/>
    <lineage>
        <taxon>Eukaryota</taxon>
        <taxon>Sar</taxon>
        <taxon>Alveolata</taxon>
        <taxon>Dinophyceae</taxon>
        <taxon>Prorocentrales</taxon>
        <taxon>Prorocentraceae</taxon>
        <taxon>Prorocentrum</taxon>
    </lineage>
</organism>
<keyword evidence="2" id="KW-0812">Transmembrane</keyword>
<accession>A0ABN9V2W9</accession>
<evidence type="ECO:0000313" key="5">
    <source>
        <dbReference type="Proteomes" id="UP001189429"/>
    </source>
</evidence>
<feature type="transmembrane region" description="Helical" evidence="2">
    <location>
        <begin position="130"/>
        <end position="155"/>
    </location>
</feature>
<evidence type="ECO:0000256" key="1">
    <source>
        <dbReference type="PROSITE-ProRule" id="PRU00175"/>
    </source>
</evidence>
<keyword evidence="2" id="KW-0472">Membrane</keyword>
<keyword evidence="1" id="KW-0479">Metal-binding</keyword>
<name>A0ABN9V2W9_9DINO</name>
<gene>
    <name evidence="4" type="ORF">PCOR1329_LOCUS53448</name>
</gene>
<evidence type="ECO:0000313" key="4">
    <source>
        <dbReference type="EMBL" id="CAK0866196.1"/>
    </source>
</evidence>
<dbReference type="Pfam" id="PF13639">
    <property type="entry name" value="zf-RING_2"/>
    <property type="match status" value="1"/>
</dbReference>
<dbReference type="EMBL" id="CAUYUJ010016515">
    <property type="protein sequence ID" value="CAK0866196.1"/>
    <property type="molecule type" value="Genomic_DNA"/>
</dbReference>
<dbReference type="InterPro" id="IPR013083">
    <property type="entry name" value="Znf_RING/FYVE/PHD"/>
</dbReference>
<dbReference type="Gene3D" id="3.30.40.10">
    <property type="entry name" value="Zinc/RING finger domain, C3HC4 (zinc finger)"/>
    <property type="match status" value="1"/>
</dbReference>
<keyword evidence="1" id="KW-0863">Zinc-finger</keyword>
<feature type="domain" description="RING-type" evidence="3">
    <location>
        <begin position="187"/>
        <end position="229"/>
    </location>
</feature>